<evidence type="ECO:0000313" key="1">
    <source>
        <dbReference type="EMBL" id="CAG7831603.1"/>
    </source>
</evidence>
<accession>A0A8J2LA71</accession>
<organism evidence="1 2">
    <name type="scientific">Allacma fusca</name>
    <dbReference type="NCBI Taxonomy" id="39272"/>
    <lineage>
        <taxon>Eukaryota</taxon>
        <taxon>Metazoa</taxon>
        <taxon>Ecdysozoa</taxon>
        <taxon>Arthropoda</taxon>
        <taxon>Hexapoda</taxon>
        <taxon>Collembola</taxon>
        <taxon>Symphypleona</taxon>
        <taxon>Sminthuridae</taxon>
        <taxon>Allacma</taxon>
    </lineage>
</organism>
<gene>
    <name evidence="1" type="ORF">AFUS01_LOCUS41340</name>
</gene>
<sequence length="94" mass="10418">MAPDSPKIASVSEDADIHFQVSSPSFPGNEIEEISEWSLIFNWLKLHTSSQTFLGGNCNPWLDKRSSRPVSMNWRYSVVSGTVCSSLIPSLNMA</sequence>
<comment type="caution">
    <text evidence="1">The sequence shown here is derived from an EMBL/GenBank/DDBJ whole genome shotgun (WGS) entry which is preliminary data.</text>
</comment>
<evidence type="ECO:0000313" key="2">
    <source>
        <dbReference type="Proteomes" id="UP000708208"/>
    </source>
</evidence>
<reference evidence="1" key="1">
    <citation type="submission" date="2021-06" db="EMBL/GenBank/DDBJ databases">
        <authorList>
            <person name="Hodson N. C."/>
            <person name="Mongue J. A."/>
            <person name="Jaron S. K."/>
        </authorList>
    </citation>
    <scope>NUCLEOTIDE SEQUENCE</scope>
</reference>
<dbReference type="Proteomes" id="UP000708208">
    <property type="component" value="Unassembled WGS sequence"/>
</dbReference>
<dbReference type="AlphaFoldDB" id="A0A8J2LA71"/>
<dbReference type="EMBL" id="CAJVCH010561130">
    <property type="protein sequence ID" value="CAG7831603.1"/>
    <property type="molecule type" value="Genomic_DNA"/>
</dbReference>
<proteinExistence type="predicted"/>
<name>A0A8J2LA71_9HEXA</name>
<keyword evidence="2" id="KW-1185">Reference proteome</keyword>
<protein>
    <submittedName>
        <fullName evidence="1">Uncharacterized protein</fullName>
    </submittedName>
</protein>